<evidence type="ECO:0000313" key="2">
    <source>
        <dbReference type="Proteomes" id="UP001218188"/>
    </source>
</evidence>
<dbReference type="Proteomes" id="UP001218188">
    <property type="component" value="Unassembled WGS sequence"/>
</dbReference>
<accession>A0AAD6SKP8</accession>
<organism evidence="1 2">
    <name type="scientific">Mycena alexandri</name>
    <dbReference type="NCBI Taxonomy" id="1745969"/>
    <lineage>
        <taxon>Eukaryota</taxon>
        <taxon>Fungi</taxon>
        <taxon>Dikarya</taxon>
        <taxon>Basidiomycota</taxon>
        <taxon>Agaricomycotina</taxon>
        <taxon>Agaricomycetes</taxon>
        <taxon>Agaricomycetidae</taxon>
        <taxon>Agaricales</taxon>
        <taxon>Marasmiineae</taxon>
        <taxon>Mycenaceae</taxon>
        <taxon>Mycena</taxon>
    </lineage>
</organism>
<keyword evidence="2" id="KW-1185">Reference proteome</keyword>
<dbReference type="EMBL" id="JARJCM010000111">
    <property type="protein sequence ID" value="KAJ7028518.1"/>
    <property type="molecule type" value="Genomic_DNA"/>
</dbReference>
<evidence type="ECO:0000313" key="1">
    <source>
        <dbReference type="EMBL" id="KAJ7028518.1"/>
    </source>
</evidence>
<reference evidence="1" key="1">
    <citation type="submission" date="2023-03" db="EMBL/GenBank/DDBJ databases">
        <title>Massive genome expansion in bonnet fungi (Mycena s.s.) driven by repeated elements and novel gene families across ecological guilds.</title>
        <authorList>
            <consortium name="Lawrence Berkeley National Laboratory"/>
            <person name="Harder C.B."/>
            <person name="Miyauchi S."/>
            <person name="Viragh M."/>
            <person name="Kuo A."/>
            <person name="Thoen E."/>
            <person name="Andreopoulos B."/>
            <person name="Lu D."/>
            <person name="Skrede I."/>
            <person name="Drula E."/>
            <person name="Henrissat B."/>
            <person name="Morin E."/>
            <person name="Kohler A."/>
            <person name="Barry K."/>
            <person name="LaButti K."/>
            <person name="Morin E."/>
            <person name="Salamov A."/>
            <person name="Lipzen A."/>
            <person name="Mereny Z."/>
            <person name="Hegedus B."/>
            <person name="Baldrian P."/>
            <person name="Stursova M."/>
            <person name="Weitz H."/>
            <person name="Taylor A."/>
            <person name="Grigoriev I.V."/>
            <person name="Nagy L.G."/>
            <person name="Martin F."/>
            <person name="Kauserud H."/>
        </authorList>
    </citation>
    <scope>NUCLEOTIDE SEQUENCE</scope>
    <source>
        <strain evidence="1">CBHHK200</strain>
    </source>
</reference>
<sequence>MVSPTQELINLGKISNFSFNFLKKQSADGQLQGVLASLNATQALLGQDILDHKMQSHLQGLNEGFDRRRLELVEMGQNAAKGWMARTWHARKLNALANKLHDEVQSASDNEKLKKDIALRKRTLAAREMGFGQNPDNTMLAVDIAKKQLASFVHELNSLNIPHYSFPSRTHTGKEEVTVELKPDQLVPFALALKSLGPQHSPSYSPSELVEVPDPTYDAEAEEDLEGISIHTTASSFRSAMEDFSEWE</sequence>
<gene>
    <name evidence="1" type="ORF">C8F04DRAFT_1398859</name>
</gene>
<name>A0AAD6SKP8_9AGAR</name>
<comment type="caution">
    <text evidence="1">The sequence shown here is derived from an EMBL/GenBank/DDBJ whole genome shotgun (WGS) entry which is preliminary data.</text>
</comment>
<protein>
    <submittedName>
        <fullName evidence="1">Uncharacterized protein</fullName>
    </submittedName>
</protein>
<dbReference type="AlphaFoldDB" id="A0AAD6SKP8"/>
<proteinExistence type="predicted"/>